<evidence type="ECO:0000256" key="6">
    <source>
        <dbReference type="ARBA" id="ARBA00038076"/>
    </source>
</evidence>
<gene>
    <name evidence="10" type="ORF">ACK2TP_10650</name>
</gene>
<dbReference type="InterPro" id="IPR025857">
    <property type="entry name" value="MacB_PCD"/>
</dbReference>
<dbReference type="Pfam" id="PF02687">
    <property type="entry name" value="FtsX"/>
    <property type="match status" value="2"/>
</dbReference>
<feature type="transmembrane region" description="Helical" evidence="7">
    <location>
        <begin position="736"/>
        <end position="756"/>
    </location>
</feature>
<feature type="domain" description="ABC3 transporter permease C-terminal" evidence="8">
    <location>
        <begin position="735"/>
        <end position="848"/>
    </location>
</feature>
<comment type="similarity">
    <text evidence="6">Belongs to the ABC-4 integral membrane protein family.</text>
</comment>
<comment type="caution">
    <text evidence="10">The sequence shown here is derived from an EMBL/GenBank/DDBJ whole genome shotgun (WGS) entry which is preliminary data.</text>
</comment>
<keyword evidence="5 7" id="KW-0472">Membrane</keyword>
<feature type="transmembrane region" description="Helical" evidence="7">
    <location>
        <begin position="454"/>
        <end position="477"/>
    </location>
</feature>
<evidence type="ECO:0000256" key="1">
    <source>
        <dbReference type="ARBA" id="ARBA00004651"/>
    </source>
</evidence>
<dbReference type="InterPro" id="IPR003838">
    <property type="entry name" value="ABC3_permease_C"/>
</dbReference>
<feature type="domain" description="MacB-like periplasmic core" evidence="9">
    <location>
        <begin position="466"/>
        <end position="698"/>
    </location>
</feature>
<feature type="domain" description="MacB-like periplasmic core" evidence="9">
    <location>
        <begin position="30"/>
        <end position="265"/>
    </location>
</feature>
<proteinExistence type="inferred from homology"/>
<evidence type="ECO:0000259" key="8">
    <source>
        <dbReference type="Pfam" id="PF02687"/>
    </source>
</evidence>
<dbReference type="Proteomes" id="UP001634747">
    <property type="component" value="Unassembled WGS sequence"/>
</dbReference>
<keyword evidence="4 7" id="KW-1133">Transmembrane helix</keyword>
<reference evidence="10 11" key="1">
    <citation type="submission" date="2024-12" db="EMBL/GenBank/DDBJ databases">
        <authorList>
            <person name="Lee Y."/>
        </authorList>
    </citation>
    <scope>NUCLEOTIDE SEQUENCE [LARGE SCALE GENOMIC DNA]</scope>
    <source>
        <strain evidence="10 11">03SUJ4</strain>
    </source>
</reference>
<evidence type="ECO:0000259" key="9">
    <source>
        <dbReference type="Pfam" id="PF12704"/>
    </source>
</evidence>
<dbReference type="PANTHER" id="PTHR30572:SF4">
    <property type="entry name" value="ABC TRANSPORTER PERMEASE YTRF"/>
    <property type="match status" value="1"/>
</dbReference>
<evidence type="ECO:0000256" key="4">
    <source>
        <dbReference type="ARBA" id="ARBA00022989"/>
    </source>
</evidence>
<evidence type="ECO:0000256" key="5">
    <source>
        <dbReference type="ARBA" id="ARBA00023136"/>
    </source>
</evidence>
<accession>A0ABW9KKA1</accession>
<evidence type="ECO:0000256" key="2">
    <source>
        <dbReference type="ARBA" id="ARBA00022475"/>
    </source>
</evidence>
<organism evidence="10 11">
    <name type="scientific">Terriglobus aquaticus</name>
    <dbReference type="NCBI Taxonomy" id="940139"/>
    <lineage>
        <taxon>Bacteria</taxon>
        <taxon>Pseudomonadati</taxon>
        <taxon>Acidobacteriota</taxon>
        <taxon>Terriglobia</taxon>
        <taxon>Terriglobales</taxon>
        <taxon>Acidobacteriaceae</taxon>
        <taxon>Terriglobus</taxon>
    </lineage>
</organism>
<keyword evidence="2" id="KW-1003">Cell membrane</keyword>
<feature type="transmembrane region" description="Helical" evidence="7">
    <location>
        <begin position="776"/>
        <end position="806"/>
    </location>
</feature>
<protein>
    <submittedName>
        <fullName evidence="10">ABC transporter permease</fullName>
    </submittedName>
</protein>
<keyword evidence="11" id="KW-1185">Reference proteome</keyword>
<name>A0ABW9KKA1_9BACT</name>
<feature type="transmembrane region" description="Helical" evidence="7">
    <location>
        <begin position="818"/>
        <end position="840"/>
    </location>
</feature>
<dbReference type="NCBIfam" id="TIGR03434">
    <property type="entry name" value="ADOP"/>
    <property type="match status" value="1"/>
</dbReference>
<dbReference type="EMBL" id="JBJYXY010000001">
    <property type="protein sequence ID" value="MFN2976220.1"/>
    <property type="molecule type" value="Genomic_DNA"/>
</dbReference>
<dbReference type="PANTHER" id="PTHR30572">
    <property type="entry name" value="MEMBRANE COMPONENT OF TRANSPORTER-RELATED"/>
    <property type="match status" value="1"/>
</dbReference>
<evidence type="ECO:0000256" key="7">
    <source>
        <dbReference type="SAM" id="Phobius"/>
    </source>
</evidence>
<dbReference type="InterPro" id="IPR017800">
    <property type="entry name" value="ADOP"/>
</dbReference>
<evidence type="ECO:0000313" key="10">
    <source>
        <dbReference type="EMBL" id="MFN2976220.1"/>
    </source>
</evidence>
<comment type="subcellular location">
    <subcellularLocation>
        <location evidence="1">Cell membrane</location>
        <topology evidence="1">Multi-pass membrane protein</topology>
    </subcellularLocation>
</comment>
<dbReference type="RefSeq" id="WP_263412293.1">
    <property type="nucleotide sequence ID" value="NZ_BAABBH010000001.1"/>
</dbReference>
<keyword evidence="3 7" id="KW-0812">Transmembrane</keyword>
<feature type="transmembrane region" description="Helical" evidence="7">
    <location>
        <begin position="367"/>
        <end position="389"/>
    </location>
</feature>
<feature type="transmembrane region" description="Helical" evidence="7">
    <location>
        <begin position="314"/>
        <end position="335"/>
    </location>
</feature>
<feature type="transmembrane region" description="Helical" evidence="7">
    <location>
        <begin position="409"/>
        <end position="433"/>
    </location>
</feature>
<evidence type="ECO:0000313" key="11">
    <source>
        <dbReference type="Proteomes" id="UP001634747"/>
    </source>
</evidence>
<dbReference type="InterPro" id="IPR050250">
    <property type="entry name" value="Macrolide_Exporter_MacB"/>
</dbReference>
<feature type="transmembrane region" description="Helical" evidence="7">
    <location>
        <begin position="27"/>
        <end position="53"/>
    </location>
</feature>
<evidence type="ECO:0000256" key="3">
    <source>
        <dbReference type="ARBA" id="ARBA00022692"/>
    </source>
</evidence>
<dbReference type="Pfam" id="PF12704">
    <property type="entry name" value="MacB_PCD"/>
    <property type="match status" value="2"/>
</dbReference>
<sequence length="855" mass="91994">MSGFDSISTVGQDVRYALRQLRRSPGFAITAIITIALGIGANTAIFTLAHAMILRNLPVTEPNQLYRVGSGDACCIDGGLEDNHVYSDFSTETYRALRTNLPEFQHLAAMQSGMGNGTGLAKRAGSNEAAQKLRGYFVSGNYFETFGVQPTLGRLLQDADDQEGAPPVAVISYPIWKNQFGADPSVVGATFFLDSHPVTVVGVAPQEFFGDRIIDNPPAFYMPLSAEDTMTAIHVSKNRDLRWLYIVGRVKPGTAIPQLQRKLDSVLRNQLATLKDYQKPEAAKELPKVHSELVSAATGVQQGFQNDARKGLRFLMAIAALVLLIACANLANLLLARGMARRAETSIRVAVGAGRTRILRQALTESIVLSLAGGIAGILLAYAGARAMLSLAFPEAHLLPITATPSPAVLLFTVVLAVLTGLLFGLAPAWSAMRSQPVDALRGLNRSAGGGATLTQRVFLVVQAMLSVVLLTVAVLLTRSLMNLQHQHFGLETADRIVLHLDPNASGYTDDRMEGLMRSLETRLTAIPGVQSIAFANYSPLEGNNWGEGVFIEGRPDPTLHDDIGASWDRVSPGFFATVGQPLLRGRDFQQTDRANTPLTVVVNQKFVRKFLPNEDPIGKRFGTEAHKPKYTIVGVVGDARFQQPSAEPRAMFFRSMLQPDLNADPKDMGEKYSLAPHAVLLRVAPGAQEGLEQQVRRAFHDVDSNLALTDYRSLDGQVAMQLNDQRMVTRLTGTFGLLALALAAIGLYGVTSYAVNQRVSEIGVRMALGASRNTILGMVVRGALLQTAVGLLVGVPAALLAGYLLKSQLFGVNAYDVPTLLCSCAVLAIAALLASLVPARRASSIDPMIALRAQ</sequence>
<feature type="domain" description="ABC3 transporter permease C-terminal" evidence="8">
    <location>
        <begin position="317"/>
        <end position="437"/>
    </location>
</feature>